<proteinExistence type="predicted"/>
<dbReference type="Pfam" id="PF14100">
    <property type="entry name" value="DUF6807"/>
    <property type="match status" value="1"/>
</dbReference>
<accession>A0ABV8J673</accession>
<dbReference type="EMBL" id="JBHSBL010000024">
    <property type="protein sequence ID" value="MFC4070527.1"/>
    <property type="molecule type" value="Genomic_DNA"/>
</dbReference>
<dbReference type="RefSeq" id="WP_378071401.1">
    <property type="nucleotide sequence ID" value="NZ_JBHSBL010000024.1"/>
</dbReference>
<comment type="caution">
    <text evidence="1">The sequence shown here is derived from an EMBL/GenBank/DDBJ whole genome shotgun (WGS) entry which is preliminary data.</text>
</comment>
<sequence>MPTVKAHDLSCGGRVVARYVWDPHLPLTVSPRPYLHPVTTLGGTTVTGFMPADHLHHLGASIAVPVLNEANFWGGRTYVAGHGSVHLDNHGRQRHARWLHRSGDRLHQELDWLDRDGHVLAHESRGLSAHHIDGDAWLLRVEFTLTGATGGDLTIDSPAARGRAGAGYGGFFWRAPDGDYRISAETGTGIDAVHGRAARWLSVEGGGWTLVFLTDTVSSDPWFVRCDDYAGVCSAIAWDRLVVPPGGTLTRRLSVLVADGSATGEALTAAERAHRLPAAATEAAR</sequence>
<dbReference type="InterPro" id="IPR029475">
    <property type="entry name" value="DUF6807"/>
</dbReference>
<dbReference type="Proteomes" id="UP001595867">
    <property type="component" value="Unassembled WGS sequence"/>
</dbReference>
<protein>
    <submittedName>
        <fullName evidence="1">DUF6807 family protein</fullName>
    </submittedName>
</protein>
<evidence type="ECO:0000313" key="2">
    <source>
        <dbReference type="Proteomes" id="UP001595867"/>
    </source>
</evidence>
<evidence type="ECO:0000313" key="1">
    <source>
        <dbReference type="EMBL" id="MFC4070527.1"/>
    </source>
</evidence>
<reference evidence="2" key="1">
    <citation type="journal article" date="2019" name="Int. J. Syst. Evol. Microbiol.">
        <title>The Global Catalogue of Microorganisms (GCM) 10K type strain sequencing project: providing services to taxonomists for standard genome sequencing and annotation.</title>
        <authorList>
            <consortium name="The Broad Institute Genomics Platform"/>
            <consortium name="The Broad Institute Genome Sequencing Center for Infectious Disease"/>
            <person name="Wu L."/>
            <person name="Ma J."/>
        </authorList>
    </citation>
    <scope>NUCLEOTIDE SEQUENCE [LARGE SCALE GENOMIC DNA]</scope>
    <source>
        <strain evidence="2">TBRC 5832</strain>
    </source>
</reference>
<gene>
    <name evidence="1" type="ORF">ACFO0C_36820</name>
</gene>
<organism evidence="1 2">
    <name type="scientific">Actinoplanes subglobosus</name>
    <dbReference type="NCBI Taxonomy" id="1547892"/>
    <lineage>
        <taxon>Bacteria</taxon>
        <taxon>Bacillati</taxon>
        <taxon>Actinomycetota</taxon>
        <taxon>Actinomycetes</taxon>
        <taxon>Micromonosporales</taxon>
        <taxon>Micromonosporaceae</taxon>
        <taxon>Actinoplanes</taxon>
    </lineage>
</organism>
<name>A0ABV8J673_9ACTN</name>
<keyword evidence="2" id="KW-1185">Reference proteome</keyword>